<keyword evidence="9" id="KW-0786">Thiamine pyrophosphate</keyword>
<dbReference type="PROSITE" id="PS52008">
    <property type="entry name" value="GH81"/>
    <property type="match status" value="1"/>
</dbReference>
<dbReference type="SUPFAM" id="SSF52518">
    <property type="entry name" value="Thiamin diphosphate-binding fold (THDP-binding)"/>
    <property type="match status" value="1"/>
</dbReference>
<evidence type="ECO:0000256" key="11">
    <source>
        <dbReference type="ARBA" id="ARBA00023295"/>
    </source>
</evidence>
<keyword evidence="14" id="KW-0812">Transmembrane</keyword>
<dbReference type="PANTHER" id="PTHR31983:SF0">
    <property type="entry name" value="GLUCAN ENDO-1,3-BETA-D-GLUCOSIDASE 2"/>
    <property type="match status" value="1"/>
</dbReference>
<evidence type="ECO:0000256" key="6">
    <source>
        <dbReference type="ARBA" id="ARBA00022679"/>
    </source>
</evidence>
<evidence type="ECO:0000256" key="3">
    <source>
        <dbReference type="ARBA" id="ARBA00010730"/>
    </source>
</evidence>
<protein>
    <recommendedName>
        <fullName evidence="5">glucan endo-1,3-beta-D-glucosidase</fullName>
        <ecNumber evidence="5">3.2.1.39</ecNumber>
    </recommendedName>
</protein>
<feature type="domain" description="Glycosyl hydrolase family 81 C-terminal" evidence="15">
    <location>
        <begin position="250"/>
        <end position="425"/>
    </location>
</feature>
<name>A0A835LJW4_9MAGN</name>
<evidence type="ECO:0000256" key="12">
    <source>
        <dbReference type="ARBA" id="ARBA00023316"/>
    </source>
</evidence>
<evidence type="ECO:0000256" key="10">
    <source>
        <dbReference type="ARBA" id="ARBA00023277"/>
    </source>
</evidence>
<evidence type="ECO:0000256" key="7">
    <source>
        <dbReference type="ARBA" id="ARBA00022801"/>
    </source>
</evidence>
<evidence type="ECO:0000313" key="16">
    <source>
        <dbReference type="EMBL" id="KAF9590021.1"/>
    </source>
</evidence>
<reference evidence="16 17" key="1">
    <citation type="submission" date="2020-10" db="EMBL/GenBank/DDBJ databases">
        <title>The Coptis chinensis genome and diversification of protoberbering-type alkaloids.</title>
        <authorList>
            <person name="Wang B."/>
            <person name="Shu S."/>
            <person name="Song C."/>
            <person name="Liu Y."/>
        </authorList>
    </citation>
    <scope>NUCLEOTIDE SEQUENCE [LARGE SCALE GENOMIC DNA]</scope>
    <source>
        <strain evidence="16">HL-2020</strain>
        <tissue evidence="16">Leaf</tissue>
    </source>
</reference>
<dbReference type="GO" id="GO:0042973">
    <property type="term" value="F:glucan endo-1,3-beta-D-glucosidase activity"/>
    <property type="evidence" value="ECO:0007669"/>
    <property type="project" value="UniProtKB-EC"/>
</dbReference>
<comment type="caution">
    <text evidence="16">The sequence shown here is derived from an EMBL/GenBank/DDBJ whole genome shotgun (WGS) entry which is preliminary data.</text>
</comment>
<dbReference type="GO" id="GO:0000272">
    <property type="term" value="P:polysaccharide catabolic process"/>
    <property type="evidence" value="ECO:0007669"/>
    <property type="project" value="UniProtKB-KW"/>
</dbReference>
<dbReference type="InterPro" id="IPR029061">
    <property type="entry name" value="THDP-binding"/>
</dbReference>
<organism evidence="16 17">
    <name type="scientific">Coptis chinensis</name>
    <dbReference type="NCBI Taxonomy" id="261450"/>
    <lineage>
        <taxon>Eukaryota</taxon>
        <taxon>Viridiplantae</taxon>
        <taxon>Streptophyta</taxon>
        <taxon>Embryophyta</taxon>
        <taxon>Tracheophyta</taxon>
        <taxon>Spermatophyta</taxon>
        <taxon>Magnoliopsida</taxon>
        <taxon>Ranunculales</taxon>
        <taxon>Ranunculaceae</taxon>
        <taxon>Coptidoideae</taxon>
        <taxon>Coptis</taxon>
    </lineage>
</organism>
<evidence type="ECO:0000256" key="1">
    <source>
        <dbReference type="ARBA" id="ARBA00000382"/>
    </source>
</evidence>
<dbReference type="PANTHER" id="PTHR31983">
    <property type="entry name" value="ENDO-1,3(4)-BETA-GLUCANASE 1"/>
    <property type="match status" value="1"/>
</dbReference>
<dbReference type="AlphaFoldDB" id="A0A835LJW4"/>
<keyword evidence="12" id="KW-0961">Cell wall biogenesis/degradation</keyword>
<keyword evidence="11" id="KW-0326">Glycosidase</keyword>
<keyword evidence="6" id="KW-0808">Transferase</keyword>
<evidence type="ECO:0000256" key="8">
    <source>
        <dbReference type="ARBA" id="ARBA00022842"/>
    </source>
</evidence>
<dbReference type="GO" id="GO:0071555">
    <property type="term" value="P:cell wall organization"/>
    <property type="evidence" value="ECO:0007669"/>
    <property type="project" value="UniProtKB-KW"/>
</dbReference>
<dbReference type="Proteomes" id="UP000631114">
    <property type="component" value="Unassembled WGS sequence"/>
</dbReference>
<keyword evidence="17" id="KW-1185">Reference proteome</keyword>
<dbReference type="GO" id="GO:0016114">
    <property type="term" value="P:terpenoid biosynthetic process"/>
    <property type="evidence" value="ECO:0007669"/>
    <property type="project" value="InterPro"/>
</dbReference>
<comment type="similarity">
    <text evidence="3">Belongs to the glycosyl hydrolase 81 family.</text>
</comment>
<dbReference type="InterPro" id="IPR005200">
    <property type="entry name" value="Endo-beta-glucanase"/>
</dbReference>
<evidence type="ECO:0000256" key="9">
    <source>
        <dbReference type="ARBA" id="ARBA00023052"/>
    </source>
</evidence>
<evidence type="ECO:0000256" key="4">
    <source>
        <dbReference type="ARBA" id="ARBA00011738"/>
    </source>
</evidence>
<dbReference type="GO" id="GO:0008661">
    <property type="term" value="F:1-deoxy-D-xylulose-5-phosphate synthase activity"/>
    <property type="evidence" value="ECO:0007669"/>
    <property type="project" value="InterPro"/>
</dbReference>
<gene>
    <name evidence="16" type="ORF">IFM89_030171</name>
</gene>
<proteinExistence type="inferred from homology"/>
<feature type="transmembrane region" description="Helical" evidence="14">
    <location>
        <begin position="26"/>
        <end position="47"/>
    </location>
</feature>
<evidence type="ECO:0000259" key="15">
    <source>
        <dbReference type="Pfam" id="PF17652"/>
    </source>
</evidence>
<dbReference type="OrthoDB" id="4473401at2759"/>
<keyword evidence="14" id="KW-1133">Transmembrane helix</keyword>
<feature type="transmembrane region" description="Helical" evidence="14">
    <location>
        <begin position="59"/>
        <end position="80"/>
    </location>
</feature>
<evidence type="ECO:0000256" key="2">
    <source>
        <dbReference type="ARBA" id="ARBA00001946"/>
    </source>
</evidence>
<dbReference type="Gene3D" id="3.40.50.970">
    <property type="match status" value="1"/>
</dbReference>
<evidence type="ECO:0000256" key="13">
    <source>
        <dbReference type="ARBA" id="ARBA00023326"/>
    </source>
</evidence>
<comment type="catalytic activity">
    <reaction evidence="1">
        <text>Hydrolysis of (1-&gt;3)-beta-D-glucosidic linkages in (1-&gt;3)-beta-D-glucans.</text>
        <dbReference type="EC" id="3.2.1.39"/>
    </reaction>
</comment>
<dbReference type="EMBL" id="JADFTS010000009">
    <property type="protein sequence ID" value="KAF9590021.1"/>
    <property type="molecule type" value="Genomic_DNA"/>
</dbReference>
<keyword evidence="13" id="KW-0624">Polysaccharide degradation</keyword>
<dbReference type="GO" id="GO:0052861">
    <property type="term" value="F:endo-1,3(4)-beta-glucanase activity"/>
    <property type="evidence" value="ECO:0007669"/>
    <property type="project" value="InterPro"/>
</dbReference>
<evidence type="ECO:0000313" key="17">
    <source>
        <dbReference type="Proteomes" id="UP000631114"/>
    </source>
</evidence>
<comment type="cofactor">
    <cofactor evidence="2">
        <name>Mg(2+)</name>
        <dbReference type="ChEBI" id="CHEBI:18420"/>
    </cofactor>
</comment>
<evidence type="ECO:0000256" key="5">
    <source>
        <dbReference type="ARBA" id="ARBA00012780"/>
    </source>
</evidence>
<comment type="subunit">
    <text evidence="4">Homodimer.</text>
</comment>
<dbReference type="InterPro" id="IPR005477">
    <property type="entry name" value="Dxylulose-5-P_synthase"/>
</dbReference>
<keyword evidence="14" id="KW-0472">Membrane</keyword>
<dbReference type="Pfam" id="PF13292">
    <property type="entry name" value="DXP_synthase_N"/>
    <property type="match status" value="1"/>
</dbReference>
<dbReference type="Pfam" id="PF17652">
    <property type="entry name" value="Glyco_hydro81C"/>
    <property type="match status" value="1"/>
</dbReference>
<keyword evidence="10" id="KW-0119">Carbohydrate metabolism</keyword>
<sequence>MLGYPSHHTHFLFVIPTLLFDNISNYGAFISTGNLGNILLIIVPTVCTQKGSPFGDPSGMAYASLSMAVIIFFIPMPLVLKFTIFFFLRQKYSTPEVIGAIYLWSCIYKIVRISSTKKMLEVELNGSINGVPEEPLNISRNSCSDAPIPSNDRLMSGDEVGRFALPYSLDDENVVGFLIVGDEIAAKVDEYTCGMISGSGSSLFEELGLYYIGLVDGHNIDDLVTILKEVKSIHTTGPVFIHVVTNKGRGYPYAERAVDKYHGKLFIAEINKGGWNQESTSEAVNGYYATTLFGFSYGDARVTDIGSTLAAFEIEAIRTWWHVREGEGMYEDEFAKANKVVGMVWANKRDSELWFAPPEWKECRLGIQLLPIVPISEVVFSDRDFARELVEWTMPALGRESVGEGWKGFVYALEGVYDKKRALKKI</sequence>
<keyword evidence="8" id="KW-0460">Magnesium</keyword>
<accession>A0A835LJW4</accession>
<keyword evidence="7" id="KW-0378">Hydrolase</keyword>
<dbReference type="InterPro" id="IPR040720">
    <property type="entry name" value="GH81_C"/>
</dbReference>
<evidence type="ECO:0000256" key="14">
    <source>
        <dbReference type="SAM" id="Phobius"/>
    </source>
</evidence>
<dbReference type="EC" id="3.2.1.39" evidence="5"/>